<proteinExistence type="predicted"/>
<accession>A0ABU0U3S7</accession>
<reference evidence="1 2" key="1">
    <citation type="submission" date="2023-07" db="EMBL/GenBank/DDBJ databases">
        <title>Functional and genomic diversity of the sorghum phyllosphere microbiome.</title>
        <authorList>
            <person name="Shade A."/>
        </authorList>
    </citation>
    <scope>NUCLEOTIDE SEQUENCE [LARGE SCALE GENOMIC DNA]</scope>
    <source>
        <strain evidence="1 2">SORGH_AS_0892</strain>
    </source>
</reference>
<dbReference type="Proteomes" id="UP001244640">
    <property type="component" value="Unassembled WGS sequence"/>
</dbReference>
<name>A0ABU0U3S7_9SPHI</name>
<organism evidence="1 2">
    <name type="scientific">Sphingobacterium zeae</name>
    <dbReference type="NCBI Taxonomy" id="1776859"/>
    <lineage>
        <taxon>Bacteria</taxon>
        <taxon>Pseudomonadati</taxon>
        <taxon>Bacteroidota</taxon>
        <taxon>Sphingobacteriia</taxon>
        <taxon>Sphingobacteriales</taxon>
        <taxon>Sphingobacteriaceae</taxon>
        <taxon>Sphingobacterium</taxon>
    </lineage>
</organism>
<evidence type="ECO:0000313" key="1">
    <source>
        <dbReference type="EMBL" id="MDQ1149614.1"/>
    </source>
</evidence>
<protein>
    <submittedName>
        <fullName evidence="1">Uncharacterized protein</fullName>
    </submittedName>
</protein>
<keyword evidence="2" id="KW-1185">Reference proteome</keyword>
<sequence length="31" mass="3555">MSSGKTFSKLNLDNLCVAHVMFYEVLRPLLK</sequence>
<gene>
    <name evidence="1" type="ORF">QE382_001598</name>
</gene>
<comment type="caution">
    <text evidence="1">The sequence shown here is derived from an EMBL/GenBank/DDBJ whole genome shotgun (WGS) entry which is preliminary data.</text>
</comment>
<dbReference type="EMBL" id="JAUTBA010000001">
    <property type="protein sequence ID" value="MDQ1149614.1"/>
    <property type="molecule type" value="Genomic_DNA"/>
</dbReference>
<evidence type="ECO:0000313" key="2">
    <source>
        <dbReference type="Proteomes" id="UP001244640"/>
    </source>
</evidence>